<feature type="compositionally biased region" description="Polar residues" evidence="11">
    <location>
        <begin position="526"/>
        <end position="539"/>
    </location>
</feature>
<comment type="subcellular location">
    <subcellularLocation>
        <location evidence="2">Cytoplasm</location>
    </subcellularLocation>
    <subcellularLocation>
        <location evidence="1">Membrane</location>
        <topology evidence="1">Peripheral membrane protein</topology>
    </subcellularLocation>
</comment>
<evidence type="ECO:0000256" key="11">
    <source>
        <dbReference type="SAM" id="MobiDB-lite"/>
    </source>
</evidence>
<protein>
    <submittedName>
        <fullName evidence="13">Epsin-1</fullName>
    </submittedName>
</protein>
<reference evidence="13 14" key="1">
    <citation type="submission" date="2015-06" db="EMBL/GenBank/DDBJ databases">
        <title>Draft genome of the ant-associated black yeast Phialophora attae CBS 131958.</title>
        <authorList>
            <person name="Moreno L.F."/>
            <person name="Stielow B.J."/>
            <person name="de Hoog S."/>
            <person name="Vicente V.A."/>
            <person name="Weiss V.A."/>
            <person name="de Vries M."/>
            <person name="Cruz L.M."/>
            <person name="Souza E.M."/>
        </authorList>
    </citation>
    <scope>NUCLEOTIDE SEQUENCE [LARGE SCALE GENOMIC DNA]</scope>
    <source>
        <strain evidence="13 14">CBS 131958</strain>
    </source>
</reference>
<dbReference type="OrthoDB" id="4033880at2759"/>
<dbReference type="InterPro" id="IPR008942">
    <property type="entry name" value="ENTH_VHS"/>
</dbReference>
<keyword evidence="4" id="KW-0963">Cytoplasm</keyword>
<dbReference type="Pfam" id="PF01417">
    <property type="entry name" value="ENTH"/>
    <property type="match status" value="1"/>
</dbReference>
<sequence>MSLDRLVRTVTDPKTGRRVSVVDGAYYQPYYQRRRNTIATTGIGTSSTAETKNTTYAEDKKKDPNEPVIVLRRSSIETAPAFRPGGGMSKVVRGVKNITKGYSSVQVKVRNATSNDPWGPTGTDMAEIAALTFNNPSDFYEIMDMLDKRLNDKGKNWRHVLKSLKVLDYCLHEGSELVVTWARKNIYIIKTLREFIYVDEDGRDVGNNVRISAKELTSLILDEERLRSERSDRKLWKTRVTGIDEYAPQGSSNVTAPREARRDHRGNDQEDAELRLAIEASKYEAEEDQKRRNQSKGNAADMDDDLAKAIKLSQEEESLRARQLEEQNAASLFDDTPAPSQPQPTGYNQGYQQQPAVDWFGNPLQQQPQQTGYLNNQYAQPTGYQPQQTGYQNGFSNGFPSQPGAYDQFGSQPFLPQQNTIQPQQTAFQNNNPYGALQQQPSFTQQPQQQALQTGTNNPWGQQQQAAEPLKPLPTGSNNPFAQKAASPSPFQRTQTQPSLGTLFETQPTNSFQQQTQYQPTQPNPISNFTAPVQQQPQKAQDPHAARLNALLASGEGQDTFGNTGDLRIPAQHTAPGTFVNSAGQGRDKLIATQTGSNPFFSQQFTGAPQIPAQTGPVGYGGGGYGGQQSHNPFGARPQQQGGGSLIDL</sequence>
<keyword evidence="14" id="KW-1185">Reference proteome</keyword>
<feature type="compositionally biased region" description="Gly residues" evidence="11">
    <location>
        <begin position="618"/>
        <end position="627"/>
    </location>
</feature>
<dbReference type="InterPro" id="IPR013809">
    <property type="entry name" value="ENTH"/>
</dbReference>
<feature type="region of interest" description="Disordered" evidence="11">
    <location>
        <begin position="376"/>
        <end position="496"/>
    </location>
</feature>
<feature type="compositionally biased region" description="Polar residues" evidence="11">
    <location>
        <begin position="343"/>
        <end position="353"/>
    </location>
</feature>
<evidence type="ECO:0000313" key="14">
    <source>
        <dbReference type="Proteomes" id="UP000038010"/>
    </source>
</evidence>
<evidence type="ECO:0000256" key="8">
    <source>
        <dbReference type="ARBA" id="ARBA00022843"/>
    </source>
</evidence>
<name>A0A0N1HBI9_9EURO</name>
<dbReference type="InterPro" id="IPR003903">
    <property type="entry name" value="UIM_dom"/>
</dbReference>
<dbReference type="PANTHER" id="PTHR12276:SF110">
    <property type="entry name" value="EPSIN-1-RELATED"/>
    <property type="match status" value="1"/>
</dbReference>
<dbReference type="GeneID" id="28731313"/>
<dbReference type="GO" id="GO:0006897">
    <property type="term" value="P:endocytosis"/>
    <property type="evidence" value="ECO:0007669"/>
    <property type="project" value="UniProtKB-KW"/>
</dbReference>
<dbReference type="GO" id="GO:0005886">
    <property type="term" value="C:plasma membrane"/>
    <property type="evidence" value="ECO:0007669"/>
    <property type="project" value="TreeGrafter"/>
</dbReference>
<keyword evidence="5" id="KW-1017">Isopeptide bond</keyword>
<evidence type="ECO:0000256" key="2">
    <source>
        <dbReference type="ARBA" id="ARBA00004496"/>
    </source>
</evidence>
<evidence type="ECO:0000256" key="5">
    <source>
        <dbReference type="ARBA" id="ARBA00022499"/>
    </source>
</evidence>
<dbReference type="Proteomes" id="UP000038010">
    <property type="component" value="Unassembled WGS sequence"/>
</dbReference>
<dbReference type="GO" id="GO:0005768">
    <property type="term" value="C:endosome"/>
    <property type="evidence" value="ECO:0007669"/>
    <property type="project" value="TreeGrafter"/>
</dbReference>
<feature type="compositionally biased region" description="Low complexity" evidence="11">
    <location>
        <begin position="509"/>
        <end position="525"/>
    </location>
</feature>
<dbReference type="SMART" id="SM00726">
    <property type="entry name" value="UIM"/>
    <property type="match status" value="2"/>
</dbReference>
<accession>A0A0N1HBI9</accession>
<dbReference type="VEuPathDB" id="FungiDB:AB675_10646"/>
<keyword evidence="8" id="KW-0832">Ubl conjugation</keyword>
<evidence type="ECO:0000256" key="1">
    <source>
        <dbReference type="ARBA" id="ARBA00004170"/>
    </source>
</evidence>
<dbReference type="FunFam" id="1.25.40.90:FF:000010">
    <property type="entry name" value="EH domain binding protein"/>
    <property type="match status" value="1"/>
</dbReference>
<evidence type="ECO:0000313" key="13">
    <source>
        <dbReference type="EMBL" id="KPI40746.1"/>
    </source>
</evidence>
<gene>
    <name evidence="13" type="ORF">AB675_10646</name>
</gene>
<dbReference type="STRING" id="1664694.A0A0N1HBI9"/>
<dbReference type="Gene3D" id="1.25.40.90">
    <property type="match status" value="1"/>
</dbReference>
<dbReference type="EMBL" id="LFJN01000011">
    <property type="protein sequence ID" value="KPI40746.1"/>
    <property type="molecule type" value="Genomic_DNA"/>
</dbReference>
<dbReference type="CDD" id="cd16991">
    <property type="entry name" value="ENTH_Ent1_Ent2"/>
    <property type="match status" value="1"/>
</dbReference>
<dbReference type="RefSeq" id="XP_018000709.1">
    <property type="nucleotide sequence ID" value="XM_018139433.1"/>
</dbReference>
<dbReference type="GO" id="GO:0007015">
    <property type="term" value="P:actin filament organization"/>
    <property type="evidence" value="ECO:0007669"/>
    <property type="project" value="TreeGrafter"/>
</dbReference>
<feature type="compositionally biased region" description="Polar residues" evidence="11">
    <location>
        <begin position="409"/>
        <end position="433"/>
    </location>
</feature>
<feature type="region of interest" description="Disordered" evidence="11">
    <location>
        <begin position="246"/>
        <end position="302"/>
    </location>
</feature>
<evidence type="ECO:0000256" key="3">
    <source>
        <dbReference type="ARBA" id="ARBA00010130"/>
    </source>
</evidence>
<dbReference type="PROSITE" id="PS50942">
    <property type="entry name" value="ENTH"/>
    <property type="match status" value="1"/>
</dbReference>
<dbReference type="PANTHER" id="PTHR12276">
    <property type="entry name" value="EPSIN/ENT-RELATED"/>
    <property type="match status" value="1"/>
</dbReference>
<dbReference type="GO" id="GO:0005543">
    <property type="term" value="F:phospholipid binding"/>
    <property type="evidence" value="ECO:0007669"/>
    <property type="project" value="TreeGrafter"/>
</dbReference>
<evidence type="ECO:0000259" key="12">
    <source>
        <dbReference type="PROSITE" id="PS50942"/>
    </source>
</evidence>
<dbReference type="PROSITE" id="PS50330">
    <property type="entry name" value="UIM"/>
    <property type="match status" value="2"/>
</dbReference>
<feature type="compositionally biased region" description="Polar residues" evidence="11">
    <location>
        <begin position="376"/>
        <end position="400"/>
    </location>
</feature>
<feature type="region of interest" description="Disordered" evidence="11">
    <location>
        <begin position="509"/>
        <end position="544"/>
    </location>
</feature>
<evidence type="ECO:0000256" key="9">
    <source>
        <dbReference type="ARBA" id="ARBA00023121"/>
    </source>
</evidence>
<dbReference type="GO" id="GO:0030125">
    <property type="term" value="C:clathrin vesicle coat"/>
    <property type="evidence" value="ECO:0007669"/>
    <property type="project" value="TreeGrafter"/>
</dbReference>
<dbReference type="SUPFAM" id="SSF48464">
    <property type="entry name" value="ENTH/VHS domain"/>
    <property type="match status" value="1"/>
</dbReference>
<keyword evidence="10" id="KW-0472">Membrane</keyword>
<dbReference type="SMART" id="SM00273">
    <property type="entry name" value="ENTH"/>
    <property type="match status" value="1"/>
</dbReference>
<dbReference type="GO" id="GO:0070530">
    <property type="term" value="F:K63-linked polyubiquitin modification-dependent protein binding"/>
    <property type="evidence" value="ECO:0007669"/>
    <property type="project" value="UniProtKB-ARBA"/>
</dbReference>
<keyword evidence="9" id="KW-0446">Lipid-binding</keyword>
<feature type="region of interest" description="Disordered" evidence="11">
    <location>
        <begin position="330"/>
        <end position="353"/>
    </location>
</feature>
<feature type="compositionally biased region" description="Low complexity" evidence="11">
    <location>
        <begin position="436"/>
        <end position="454"/>
    </location>
</feature>
<proteinExistence type="inferred from homology"/>
<comment type="similarity">
    <text evidence="3">Belongs to the epsin family.</text>
</comment>
<evidence type="ECO:0000256" key="7">
    <source>
        <dbReference type="ARBA" id="ARBA00022737"/>
    </source>
</evidence>
<keyword evidence="7" id="KW-0677">Repeat</keyword>
<evidence type="ECO:0000256" key="10">
    <source>
        <dbReference type="ARBA" id="ARBA00023136"/>
    </source>
</evidence>
<feature type="domain" description="ENTH" evidence="12">
    <location>
        <begin position="97"/>
        <end position="230"/>
    </location>
</feature>
<organism evidence="13 14">
    <name type="scientific">Cyphellophora attinorum</name>
    <dbReference type="NCBI Taxonomy" id="1664694"/>
    <lineage>
        <taxon>Eukaryota</taxon>
        <taxon>Fungi</taxon>
        <taxon>Dikarya</taxon>
        <taxon>Ascomycota</taxon>
        <taxon>Pezizomycotina</taxon>
        <taxon>Eurotiomycetes</taxon>
        <taxon>Chaetothyriomycetidae</taxon>
        <taxon>Chaetothyriales</taxon>
        <taxon>Cyphellophoraceae</taxon>
        <taxon>Cyphellophora</taxon>
    </lineage>
</organism>
<feature type="region of interest" description="Disordered" evidence="11">
    <location>
        <begin position="610"/>
        <end position="649"/>
    </location>
</feature>
<feature type="compositionally biased region" description="Basic and acidic residues" evidence="11">
    <location>
        <begin position="258"/>
        <end position="291"/>
    </location>
</feature>
<evidence type="ECO:0000256" key="6">
    <source>
        <dbReference type="ARBA" id="ARBA00022553"/>
    </source>
</evidence>
<dbReference type="GO" id="GO:0030276">
    <property type="term" value="F:clathrin binding"/>
    <property type="evidence" value="ECO:0007669"/>
    <property type="project" value="TreeGrafter"/>
</dbReference>
<evidence type="ECO:0000256" key="4">
    <source>
        <dbReference type="ARBA" id="ARBA00022490"/>
    </source>
</evidence>
<dbReference type="GO" id="GO:0000147">
    <property type="term" value="P:actin cortical patch assembly"/>
    <property type="evidence" value="ECO:0007669"/>
    <property type="project" value="UniProtKB-ARBA"/>
</dbReference>
<feature type="compositionally biased region" description="Polar residues" evidence="11">
    <location>
        <begin position="455"/>
        <end position="466"/>
    </location>
</feature>
<keyword evidence="6" id="KW-0597">Phosphoprotein</keyword>
<dbReference type="AlphaFoldDB" id="A0A0N1HBI9"/>
<comment type="caution">
    <text evidence="13">The sequence shown here is derived from an EMBL/GenBank/DDBJ whole genome shotgun (WGS) entry which is preliminary data.</text>
</comment>